<evidence type="ECO:0000256" key="1">
    <source>
        <dbReference type="SAM" id="MobiDB-lite"/>
    </source>
</evidence>
<dbReference type="AlphaFoldDB" id="A0A7L3YAE6"/>
<dbReference type="EMBL" id="VZUG01038470">
    <property type="protein sequence ID" value="NXV97533.1"/>
    <property type="molecule type" value="Genomic_DNA"/>
</dbReference>
<name>A0A7L3YAE6_9AVES</name>
<feature type="compositionally biased region" description="Low complexity" evidence="1">
    <location>
        <begin position="72"/>
        <end position="81"/>
    </location>
</feature>
<sequence>LPSPPKSPQKGLQRTLSDESLCGGRRDVGYAAGAASLDADVLFASAYPSSTLPSRRQHPPAANGSLPEKKSAISASELSLAEAREKPPLRRIDPGMMPLPDTAAGLEWSSLVNAAKAYE</sequence>
<dbReference type="Proteomes" id="UP000535403">
    <property type="component" value="Unassembled WGS sequence"/>
</dbReference>
<comment type="caution">
    <text evidence="3">The sequence shown here is derived from an EMBL/GenBank/DDBJ whole genome shotgun (WGS) entry which is preliminary data.</text>
</comment>
<evidence type="ECO:0000313" key="4">
    <source>
        <dbReference type="Proteomes" id="UP000535403"/>
    </source>
</evidence>
<dbReference type="InterPro" id="IPR021818">
    <property type="entry name" value="SIPA1L_C"/>
</dbReference>
<feature type="non-terminal residue" evidence="3">
    <location>
        <position position="119"/>
    </location>
</feature>
<accession>A0A7L3YAE6</accession>
<feature type="domain" description="Signal-induced proliferation-associated 1-like protein C-terminal" evidence="2">
    <location>
        <begin position="4"/>
        <end position="119"/>
    </location>
</feature>
<organism evidence="3 4">
    <name type="scientific">Calonectris borealis</name>
    <name type="common">Cory's shearwater</name>
    <dbReference type="NCBI Taxonomy" id="1323832"/>
    <lineage>
        <taxon>Eukaryota</taxon>
        <taxon>Metazoa</taxon>
        <taxon>Chordata</taxon>
        <taxon>Craniata</taxon>
        <taxon>Vertebrata</taxon>
        <taxon>Euteleostomi</taxon>
        <taxon>Archelosauria</taxon>
        <taxon>Archosauria</taxon>
        <taxon>Dinosauria</taxon>
        <taxon>Saurischia</taxon>
        <taxon>Theropoda</taxon>
        <taxon>Coelurosauria</taxon>
        <taxon>Aves</taxon>
        <taxon>Neognathae</taxon>
        <taxon>Neoaves</taxon>
        <taxon>Aequornithes</taxon>
        <taxon>Procellariiformes</taxon>
        <taxon>Procellariidae</taxon>
        <taxon>Calonectris</taxon>
    </lineage>
</organism>
<proteinExistence type="predicted"/>
<feature type="compositionally biased region" description="Basic and acidic residues" evidence="1">
    <location>
        <begin position="82"/>
        <end position="93"/>
    </location>
</feature>
<dbReference type="Pfam" id="PF11881">
    <property type="entry name" value="SPAR_C"/>
    <property type="match status" value="1"/>
</dbReference>
<protein>
    <submittedName>
        <fullName evidence="3">SI1L3 protein</fullName>
    </submittedName>
</protein>
<reference evidence="3 4" key="1">
    <citation type="submission" date="2019-09" db="EMBL/GenBank/DDBJ databases">
        <title>Bird 10,000 Genomes (B10K) Project - Family phase.</title>
        <authorList>
            <person name="Zhang G."/>
        </authorList>
    </citation>
    <scope>NUCLEOTIDE SEQUENCE [LARGE SCALE GENOMIC DNA]</scope>
    <source>
        <strain evidence="3">OUT-0025</strain>
        <tissue evidence="3">Blood</tissue>
    </source>
</reference>
<feature type="region of interest" description="Disordered" evidence="1">
    <location>
        <begin position="49"/>
        <end position="100"/>
    </location>
</feature>
<evidence type="ECO:0000313" key="3">
    <source>
        <dbReference type="EMBL" id="NXV97533.1"/>
    </source>
</evidence>
<feature type="region of interest" description="Disordered" evidence="1">
    <location>
        <begin position="1"/>
        <end position="20"/>
    </location>
</feature>
<gene>
    <name evidence="3" type="primary">Sipa1l3_1</name>
    <name evidence="3" type="ORF">CALBOR_R02304</name>
</gene>
<evidence type="ECO:0000259" key="2">
    <source>
        <dbReference type="Pfam" id="PF11881"/>
    </source>
</evidence>
<feature type="non-terminal residue" evidence="3">
    <location>
        <position position="1"/>
    </location>
</feature>
<keyword evidence="4" id="KW-1185">Reference proteome</keyword>